<keyword evidence="2" id="KW-1185">Reference proteome</keyword>
<sequence length="188" mass="18819">MLTGPRGSGLAGPLCFCTGVCPRGVETASSEHTQAPPTGKWAGRGESVGWVLLGGFPPGGAPQKAGLGASPSDAPTAAPAECVCGTNSPAALISPGRPAEMRTSELLAPTRQAGTPFVTPVPGLHVAQRSVVNPDIPEAFPSIAPGAATHGITNGPRRIPFSLPCSTLFSLVVQSVPRGGRSGVLLSL</sequence>
<proteinExistence type="predicted"/>
<name>A0A7J8C2P8_ROUAE</name>
<accession>A0A7J8C2P8</accession>
<comment type="caution">
    <text evidence="1">The sequence shown here is derived from an EMBL/GenBank/DDBJ whole genome shotgun (WGS) entry which is preliminary data.</text>
</comment>
<evidence type="ECO:0000313" key="1">
    <source>
        <dbReference type="EMBL" id="KAF6405100.1"/>
    </source>
</evidence>
<evidence type="ECO:0000313" key="2">
    <source>
        <dbReference type="Proteomes" id="UP000593571"/>
    </source>
</evidence>
<reference evidence="1 2" key="1">
    <citation type="journal article" date="2020" name="Nature">
        <title>Six reference-quality genomes reveal evolution of bat adaptations.</title>
        <authorList>
            <person name="Jebb D."/>
            <person name="Huang Z."/>
            <person name="Pippel M."/>
            <person name="Hughes G.M."/>
            <person name="Lavrichenko K."/>
            <person name="Devanna P."/>
            <person name="Winkler S."/>
            <person name="Jermiin L.S."/>
            <person name="Skirmuntt E.C."/>
            <person name="Katzourakis A."/>
            <person name="Burkitt-Gray L."/>
            <person name="Ray D.A."/>
            <person name="Sullivan K.A.M."/>
            <person name="Roscito J.G."/>
            <person name="Kirilenko B.M."/>
            <person name="Davalos L.M."/>
            <person name="Corthals A.P."/>
            <person name="Power M.L."/>
            <person name="Jones G."/>
            <person name="Ransome R.D."/>
            <person name="Dechmann D.K.N."/>
            <person name="Locatelli A.G."/>
            <person name="Puechmaille S.J."/>
            <person name="Fedrigo O."/>
            <person name="Jarvis E.D."/>
            <person name="Hiller M."/>
            <person name="Vernes S.C."/>
            <person name="Myers E.W."/>
            <person name="Teeling E.C."/>
        </authorList>
    </citation>
    <scope>NUCLEOTIDE SEQUENCE [LARGE SCALE GENOMIC DNA]</scope>
    <source>
        <strain evidence="1">MRouAeg1</strain>
        <tissue evidence="1">Muscle</tissue>
    </source>
</reference>
<organism evidence="1 2">
    <name type="scientific">Rousettus aegyptiacus</name>
    <name type="common">Egyptian fruit bat</name>
    <name type="synonym">Pteropus aegyptiacus</name>
    <dbReference type="NCBI Taxonomy" id="9407"/>
    <lineage>
        <taxon>Eukaryota</taxon>
        <taxon>Metazoa</taxon>
        <taxon>Chordata</taxon>
        <taxon>Craniata</taxon>
        <taxon>Vertebrata</taxon>
        <taxon>Euteleostomi</taxon>
        <taxon>Mammalia</taxon>
        <taxon>Eutheria</taxon>
        <taxon>Laurasiatheria</taxon>
        <taxon>Chiroptera</taxon>
        <taxon>Yinpterochiroptera</taxon>
        <taxon>Pteropodoidea</taxon>
        <taxon>Pteropodidae</taxon>
        <taxon>Rousettinae</taxon>
        <taxon>Rousettus</taxon>
    </lineage>
</organism>
<protein>
    <submittedName>
        <fullName evidence="1">Uncharacterized protein</fullName>
    </submittedName>
</protein>
<dbReference type="EMBL" id="JACASE010000015">
    <property type="protein sequence ID" value="KAF6405100.1"/>
    <property type="molecule type" value="Genomic_DNA"/>
</dbReference>
<dbReference type="Proteomes" id="UP000593571">
    <property type="component" value="Unassembled WGS sequence"/>
</dbReference>
<dbReference type="AlphaFoldDB" id="A0A7J8C2P8"/>
<gene>
    <name evidence="1" type="ORF">HJG63_009410</name>
</gene>